<feature type="transmembrane region" description="Helical" evidence="6">
    <location>
        <begin position="96"/>
        <end position="114"/>
    </location>
</feature>
<proteinExistence type="predicted"/>
<dbReference type="SUPFAM" id="SSF81321">
    <property type="entry name" value="Family A G protein-coupled receptor-like"/>
    <property type="match status" value="1"/>
</dbReference>
<feature type="compositionally biased region" description="Polar residues" evidence="5">
    <location>
        <begin position="319"/>
        <end position="329"/>
    </location>
</feature>
<feature type="region of interest" description="Disordered" evidence="5">
    <location>
        <begin position="667"/>
        <end position="726"/>
    </location>
</feature>
<organism evidence="7 8">
    <name type="scientific">Tremella mesenterica</name>
    <name type="common">Jelly fungus</name>
    <dbReference type="NCBI Taxonomy" id="5217"/>
    <lineage>
        <taxon>Eukaryota</taxon>
        <taxon>Fungi</taxon>
        <taxon>Dikarya</taxon>
        <taxon>Basidiomycota</taxon>
        <taxon>Agaricomycotina</taxon>
        <taxon>Tremellomycetes</taxon>
        <taxon>Tremellales</taxon>
        <taxon>Tremellaceae</taxon>
        <taxon>Tremella</taxon>
    </lineage>
</organism>
<dbReference type="PANTHER" id="PTHR23112">
    <property type="entry name" value="G PROTEIN-COUPLED RECEPTOR 157-RELATED"/>
    <property type="match status" value="1"/>
</dbReference>
<protein>
    <recommendedName>
        <fullName evidence="9">Glucose receptor Git3 N-terminal domain-containing protein</fullName>
    </recommendedName>
</protein>
<feature type="compositionally biased region" description="Low complexity" evidence="5">
    <location>
        <begin position="464"/>
        <end position="477"/>
    </location>
</feature>
<evidence type="ECO:0000313" key="8">
    <source>
        <dbReference type="Proteomes" id="UP000289152"/>
    </source>
</evidence>
<dbReference type="InParanoid" id="A0A4Q1BSE2"/>
<evidence type="ECO:0000313" key="7">
    <source>
        <dbReference type="EMBL" id="RXK40939.1"/>
    </source>
</evidence>
<reference evidence="7 8" key="1">
    <citation type="submission" date="2016-06" db="EMBL/GenBank/DDBJ databases">
        <title>Evolution of pathogenesis and genome organization in the Tremellales.</title>
        <authorList>
            <person name="Cuomo C."/>
            <person name="Litvintseva A."/>
            <person name="Heitman J."/>
            <person name="Chen Y."/>
            <person name="Sun S."/>
            <person name="Springer D."/>
            <person name="Dromer F."/>
            <person name="Young S."/>
            <person name="Zeng Q."/>
            <person name="Chapman S."/>
            <person name="Gujja S."/>
            <person name="Saif S."/>
            <person name="Birren B."/>
        </authorList>
    </citation>
    <scope>NUCLEOTIDE SEQUENCE [LARGE SCALE GENOMIC DNA]</scope>
    <source>
        <strain evidence="7 8">ATCC 28783</strain>
    </source>
</reference>
<feature type="region of interest" description="Disordered" evidence="5">
    <location>
        <begin position="427"/>
        <end position="510"/>
    </location>
</feature>
<dbReference type="GO" id="GO:0007189">
    <property type="term" value="P:adenylate cyclase-activating G protein-coupled receptor signaling pathway"/>
    <property type="evidence" value="ECO:0007669"/>
    <property type="project" value="TreeGrafter"/>
</dbReference>
<dbReference type="AlphaFoldDB" id="A0A4Q1BSE2"/>
<dbReference type="Gene3D" id="1.20.1070.10">
    <property type="entry name" value="Rhodopsin 7-helix transmembrane proteins"/>
    <property type="match status" value="1"/>
</dbReference>
<dbReference type="VEuPathDB" id="FungiDB:TREMEDRAFT_73203"/>
<dbReference type="PANTHER" id="PTHR23112:SF0">
    <property type="entry name" value="TRANSMEMBRANE PROTEIN 116"/>
    <property type="match status" value="1"/>
</dbReference>
<evidence type="ECO:0000256" key="1">
    <source>
        <dbReference type="ARBA" id="ARBA00004141"/>
    </source>
</evidence>
<dbReference type="OrthoDB" id="100006at2759"/>
<evidence type="ECO:0000256" key="6">
    <source>
        <dbReference type="SAM" id="Phobius"/>
    </source>
</evidence>
<feature type="compositionally biased region" description="Low complexity" evidence="5">
    <location>
        <begin position="220"/>
        <end position="231"/>
    </location>
</feature>
<dbReference type="STRING" id="5217.A0A4Q1BSE2"/>
<keyword evidence="3 6" id="KW-1133">Transmembrane helix</keyword>
<gene>
    <name evidence="7" type="ORF">M231_01787</name>
</gene>
<evidence type="ECO:0000256" key="3">
    <source>
        <dbReference type="ARBA" id="ARBA00022989"/>
    </source>
</evidence>
<keyword evidence="4 6" id="KW-0472">Membrane</keyword>
<name>A0A4Q1BSE2_TREME</name>
<feature type="transmembrane region" description="Helical" evidence="6">
    <location>
        <begin position="141"/>
        <end position="162"/>
    </location>
</feature>
<dbReference type="Proteomes" id="UP000289152">
    <property type="component" value="Unassembled WGS sequence"/>
</dbReference>
<comment type="subcellular location">
    <subcellularLocation>
        <location evidence="1">Membrane</location>
        <topology evidence="1">Multi-pass membrane protein</topology>
    </subcellularLocation>
</comment>
<feature type="transmembrane region" description="Helical" evidence="6">
    <location>
        <begin position="21"/>
        <end position="42"/>
    </location>
</feature>
<keyword evidence="8" id="KW-1185">Reference proteome</keyword>
<evidence type="ECO:0000256" key="5">
    <source>
        <dbReference type="SAM" id="MobiDB-lite"/>
    </source>
</evidence>
<feature type="region of interest" description="Disordered" evidence="5">
    <location>
        <begin position="278"/>
        <end position="297"/>
    </location>
</feature>
<dbReference type="GO" id="GO:0005886">
    <property type="term" value="C:plasma membrane"/>
    <property type="evidence" value="ECO:0007669"/>
    <property type="project" value="TreeGrafter"/>
</dbReference>
<sequence length="726" mass="79992">MLWLECHGRPTTTRTRAVESLVVSDLMLGIVGLIGNAVDMSIGLKDGTPTCDGLGFMLTTVFWIQHMCTLLLAFTTYMILIYPLHSITSLIEKHWIYIWISVYIIAIAVGVLGYELYGYFPNGGICYYGQNSGLYGELIQFIPRGFVFICVTFFYSRLFVFLRRPDKIRSPYTNSPTGGSFDMSHIVFRAPAKGVMSLLRKKHSDPNNHPIHIVEPKQTPDPQSPQSDQSPNVGEIQARRRSSTTQPMTPDRAPSGEVARGETPPWEHVELPVFQVDGQRYGGSSGTGRSSTTSLWGNWRGLGGKEYRKRSSIASSSSPRTKVTRMNSLSSGRSVITAFSSPRSQPNRLDPVTSTAIHVEFAPDDDDAPTQLPSSFHSSQPLLFLDPRRRRSAELSASIASSFGVRTRQLSGISPISLDHSAAIPFPSLANNESPSGPYDPQTRRPSVLSTTTAGTVESKDSSGAGPPIVPTTTTGGHQEPPPFVQPSLSDRDSTDVENQRGAEDEEEDEFDLMRMLQESRPPGTGDERVAQDEGEIVEFVPESMASYLNRKTALLMLWFPLAYVFLFSVSLIRIIYDFVGTPPTALRAVSRWFIFAQGMLDAIIYGLVEWHTKRVVRRRVRKGHFSPSGTHQSNQTGSFLTGSRFLGSRGSAVRPPHQTVTRLSPIVSQAPSPAPPTSSQVGPMGSIGMEEHETPSILQTLYLRKGSLATSDGTTREMRDIKEET</sequence>
<dbReference type="EMBL" id="SDIL01000013">
    <property type="protein sequence ID" value="RXK40939.1"/>
    <property type="molecule type" value="Genomic_DNA"/>
</dbReference>
<feature type="compositionally biased region" description="Basic and acidic residues" evidence="5">
    <location>
        <begin position="715"/>
        <end position="726"/>
    </location>
</feature>
<feature type="region of interest" description="Disordered" evidence="5">
    <location>
        <begin position="206"/>
        <end position="267"/>
    </location>
</feature>
<feature type="transmembrane region" description="Helical" evidence="6">
    <location>
        <begin position="62"/>
        <end position="84"/>
    </location>
</feature>
<dbReference type="CDD" id="cd00637">
    <property type="entry name" value="7tm_classA_rhodopsin-like"/>
    <property type="match status" value="1"/>
</dbReference>
<feature type="transmembrane region" description="Helical" evidence="6">
    <location>
        <begin position="554"/>
        <end position="577"/>
    </location>
</feature>
<feature type="compositionally biased region" description="Basic and acidic residues" evidence="5">
    <location>
        <begin position="490"/>
        <end position="503"/>
    </location>
</feature>
<keyword evidence="2 6" id="KW-0812">Transmembrane</keyword>
<feature type="transmembrane region" description="Helical" evidence="6">
    <location>
        <begin position="589"/>
        <end position="609"/>
    </location>
</feature>
<accession>A0A4Q1BSE2</accession>
<feature type="compositionally biased region" description="Polar residues" evidence="5">
    <location>
        <begin position="444"/>
        <end position="456"/>
    </location>
</feature>
<feature type="region of interest" description="Disordered" evidence="5">
    <location>
        <begin position="308"/>
        <end position="329"/>
    </location>
</feature>
<comment type="caution">
    <text evidence="7">The sequence shown here is derived from an EMBL/GenBank/DDBJ whole genome shotgun (WGS) entry which is preliminary data.</text>
</comment>
<evidence type="ECO:0000256" key="4">
    <source>
        <dbReference type="ARBA" id="ARBA00023136"/>
    </source>
</evidence>
<evidence type="ECO:0008006" key="9">
    <source>
        <dbReference type="Google" id="ProtNLM"/>
    </source>
</evidence>
<evidence type="ECO:0000256" key="2">
    <source>
        <dbReference type="ARBA" id="ARBA00022692"/>
    </source>
</evidence>
<dbReference type="GO" id="GO:0004930">
    <property type="term" value="F:G protein-coupled receptor activity"/>
    <property type="evidence" value="ECO:0007669"/>
    <property type="project" value="TreeGrafter"/>
</dbReference>